<evidence type="ECO:0008006" key="2">
    <source>
        <dbReference type="Google" id="ProtNLM"/>
    </source>
</evidence>
<evidence type="ECO:0000313" key="1">
    <source>
        <dbReference type="EMBL" id="QHU09397.1"/>
    </source>
</evidence>
<organism evidence="1">
    <name type="scientific">viral metagenome</name>
    <dbReference type="NCBI Taxonomy" id="1070528"/>
    <lineage>
        <taxon>unclassified sequences</taxon>
        <taxon>metagenomes</taxon>
        <taxon>organismal metagenomes</taxon>
    </lineage>
</organism>
<proteinExistence type="predicted"/>
<dbReference type="EMBL" id="MN740712">
    <property type="protein sequence ID" value="QHU09397.1"/>
    <property type="molecule type" value="Genomic_DNA"/>
</dbReference>
<name>A0A6C0JYD2_9ZZZZ</name>
<accession>A0A6C0JYD2</accession>
<reference evidence="1" key="1">
    <citation type="journal article" date="2020" name="Nature">
        <title>Giant virus diversity and host interactions through global metagenomics.</title>
        <authorList>
            <person name="Schulz F."/>
            <person name="Roux S."/>
            <person name="Paez-Espino D."/>
            <person name="Jungbluth S."/>
            <person name="Walsh D.A."/>
            <person name="Denef V.J."/>
            <person name="McMahon K.D."/>
            <person name="Konstantinidis K.T."/>
            <person name="Eloe-Fadrosh E.A."/>
            <person name="Kyrpides N.C."/>
            <person name="Woyke T."/>
        </authorList>
    </citation>
    <scope>NUCLEOTIDE SEQUENCE</scope>
    <source>
        <strain evidence="1">GVMAG-S-1074260-58</strain>
    </source>
</reference>
<protein>
    <recommendedName>
        <fullName evidence="2">Glycosyltransferase</fullName>
    </recommendedName>
</protein>
<sequence length="271" mass="31795">MKSVIIYTYFSSPSSDYNLCFFVKKELSYKDNIDYIIVINGYEYDKKIQFPKLDNLTILKRENIGYDFGGHNHALEYMKINAKTYDYYFFMNSGVIGPILPHSFTETHWTNIFIKKINDSVKLVGTTIVCLPHSDAGGYGPKVEGFFFMVDNIGLNLLKNQTNIFCNHPNKFSAIVNGEYGLSNCILKHGYSIDCMLPKYQNIDWRQKDNYNLNHNKHPSRKNSFYGHSINPYDVIFHKWYWHNAENVNFEIIRQYVDDFNSSQRLKRTTV</sequence>
<dbReference type="AlphaFoldDB" id="A0A6C0JYD2"/>